<keyword evidence="7 10" id="KW-0653">Protein transport</keyword>
<dbReference type="Pfam" id="PF04612">
    <property type="entry name" value="T2SSM"/>
    <property type="match status" value="1"/>
</dbReference>
<keyword evidence="8 11" id="KW-1133">Transmembrane helix</keyword>
<proteinExistence type="inferred from homology"/>
<dbReference type="RefSeq" id="WP_080049960.1">
    <property type="nucleotide sequence ID" value="NZ_CP020100.1"/>
</dbReference>
<dbReference type="STRING" id="1931241.BVH74_10180"/>
<evidence type="ECO:0000256" key="2">
    <source>
        <dbReference type="ARBA" id="ARBA00010637"/>
    </source>
</evidence>
<dbReference type="GO" id="GO:0015628">
    <property type="term" value="P:protein secretion by the type II secretion system"/>
    <property type="evidence" value="ECO:0007669"/>
    <property type="project" value="InterPro"/>
</dbReference>
<keyword evidence="6 11" id="KW-0812">Transmembrane</keyword>
<dbReference type="AlphaFoldDB" id="A0A1V0B5B8"/>
<evidence type="ECO:0000256" key="1">
    <source>
        <dbReference type="ARBA" id="ARBA00004377"/>
    </source>
</evidence>
<gene>
    <name evidence="12" type="ORF">BVH74_10180</name>
</gene>
<name>A0A1V0B5B8_9GAMM</name>
<evidence type="ECO:0000256" key="9">
    <source>
        <dbReference type="ARBA" id="ARBA00023136"/>
    </source>
</evidence>
<keyword evidence="9 10" id="KW-0472">Membrane</keyword>
<dbReference type="EMBL" id="CP020100">
    <property type="protein sequence ID" value="AQZ95091.1"/>
    <property type="molecule type" value="Genomic_DNA"/>
</dbReference>
<keyword evidence="4 10" id="KW-1003">Cell membrane</keyword>
<accession>A0A1V0B5B8</accession>
<dbReference type="GO" id="GO:0005886">
    <property type="term" value="C:plasma membrane"/>
    <property type="evidence" value="ECO:0007669"/>
    <property type="project" value="UniProtKB-SubCell"/>
</dbReference>
<evidence type="ECO:0000313" key="13">
    <source>
        <dbReference type="Proteomes" id="UP000243488"/>
    </source>
</evidence>
<organism evidence="12 13">
    <name type="scientific">Halopseudomonas phragmitis</name>
    <dbReference type="NCBI Taxonomy" id="1931241"/>
    <lineage>
        <taxon>Bacteria</taxon>
        <taxon>Pseudomonadati</taxon>
        <taxon>Pseudomonadota</taxon>
        <taxon>Gammaproteobacteria</taxon>
        <taxon>Pseudomonadales</taxon>
        <taxon>Pseudomonadaceae</taxon>
        <taxon>Halopseudomonas</taxon>
    </lineage>
</organism>
<dbReference type="InterPro" id="IPR007690">
    <property type="entry name" value="T2SS_GspM"/>
</dbReference>
<feature type="transmembrane region" description="Helical" evidence="11">
    <location>
        <begin position="15"/>
        <end position="33"/>
    </location>
</feature>
<evidence type="ECO:0000256" key="4">
    <source>
        <dbReference type="ARBA" id="ARBA00022475"/>
    </source>
</evidence>
<evidence type="ECO:0000256" key="7">
    <source>
        <dbReference type="ARBA" id="ARBA00022927"/>
    </source>
</evidence>
<dbReference type="InterPro" id="IPR023229">
    <property type="entry name" value="T2SS_M_periplasmic_sf"/>
</dbReference>
<dbReference type="KEGG" id="ppha:BVH74_10180"/>
<keyword evidence="13" id="KW-1185">Reference proteome</keyword>
<evidence type="ECO:0000313" key="12">
    <source>
        <dbReference type="EMBL" id="AQZ95091.1"/>
    </source>
</evidence>
<comment type="subcellular location">
    <subcellularLocation>
        <location evidence="1">Cell inner membrane</location>
        <topology evidence="1">Single-pass membrane protein</topology>
    </subcellularLocation>
</comment>
<sequence length="161" mass="17943">MRAWWESLAQRERRVLSVGLAVLVVVLFWIMIWEPLANQRSSLRNEVSRLSSELAWMQQVADQVRRQAAVQRSQGETGRSNGSVLTLVEVSANAAGVKPALERLQPEGQGARLWLEGVGFDALLVWLAELEQRHGLLVSQLAVDVGDEPGRVSARILLEPR</sequence>
<comment type="similarity">
    <text evidence="2 10">Belongs to the GSP M family.</text>
</comment>
<protein>
    <recommendedName>
        <fullName evidence="10">Type II secretion system protein M</fullName>
        <shortName evidence="10">T2SS protein M</shortName>
    </recommendedName>
    <alternativeName>
        <fullName evidence="10">General secretion pathway protein M</fullName>
    </alternativeName>
</protein>
<evidence type="ECO:0000256" key="6">
    <source>
        <dbReference type="ARBA" id="ARBA00022692"/>
    </source>
</evidence>
<evidence type="ECO:0000256" key="3">
    <source>
        <dbReference type="ARBA" id="ARBA00022448"/>
    </source>
</evidence>
<keyword evidence="5 10" id="KW-0997">Cell inner membrane</keyword>
<dbReference type="Gene3D" id="3.30.1360.100">
    <property type="entry name" value="General secretion pathway protein M, EpsM"/>
    <property type="match status" value="1"/>
</dbReference>
<comment type="function">
    <text evidence="10">Inner membrane component of the type II secretion system required for the energy-dependent secretion of extracellular factors such as proteases and toxins from the periplasm.</text>
</comment>
<dbReference type="Proteomes" id="UP000243488">
    <property type="component" value="Chromosome"/>
</dbReference>
<evidence type="ECO:0000256" key="8">
    <source>
        <dbReference type="ARBA" id="ARBA00022989"/>
    </source>
</evidence>
<dbReference type="SUPFAM" id="SSF103054">
    <property type="entry name" value="General secretion pathway protein M, EpsM"/>
    <property type="match status" value="1"/>
</dbReference>
<evidence type="ECO:0000256" key="5">
    <source>
        <dbReference type="ARBA" id="ARBA00022519"/>
    </source>
</evidence>
<reference evidence="12 13" key="1">
    <citation type="submission" date="2017-03" db="EMBL/GenBank/DDBJ databases">
        <title>Complete genome sequence of the novel DNRA strain Pseudomonas sp. S-6-2 isolated from Chinese polluted river sediment. Journal of Biotechnology.</title>
        <authorList>
            <person name="Li J."/>
            <person name="Xiang F."/>
            <person name="Wang L."/>
            <person name="Xi L."/>
            <person name="Liu J."/>
        </authorList>
    </citation>
    <scope>NUCLEOTIDE SEQUENCE [LARGE SCALE GENOMIC DNA]</scope>
    <source>
        <strain evidence="12 13">S-6-2</strain>
    </source>
</reference>
<keyword evidence="3 10" id="KW-0813">Transport</keyword>
<evidence type="ECO:0000256" key="11">
    <source>
        <dbReference type="SAM" id="Phobius"/>
    </source>
</evidence>
<evidence type="ECO:0000256" key="10">
    <source>
        <dbReference type="PIRNR" id="PIRNR006291"/>
    </source>
</evidence>
<dbReference type="GO" id="GO:0015627">
    <property type="term" value="C:type II protein secretion system complex"/>
    <property type="evidence" value="ECO:0007669"/>
    <property type="project" value="InterPro"/>
</dbReference>
<dbReference type="PIRSF" id="PIRSF006291">
    <property type="entry name" value="GspM"/>
    <property type="match status" value="1"/>
</dbReference>